<feature type="transmembrane region" description="Helical" evidence="19">
    <location>
        <begin position="62"/>
        <end position="88"/>
    </location>
</feature>
<evidence type="ECO:0000256" key="15">
    <source>
        <dbReference type="PIRSR" id="PIRSR600829-1"/>
    </source>
</evidence>
<dbReference type="PANTHER" id="PTHR34299:SF1">
    <property type="entry name" value="DIACYLGLYCEROL KINASE"/>
    <property type="match status" value="1"/>
</dbReference>
<evidence type="ECO:0000256" key="12">
    <source>
        <dbReference type="ARBA" id="ARBA00023136"/>
    </source>
</evidence>
<name>A0A2M7X2J2_UNCKA</name>
<feature type="binding site" evidence="18">
    <location>
        <position position="103"/>
    </location>
    <ligand>
        <name>a divalent metal cation</name>
        <dbReference type="ChEBI" id="CHEBI:60240"/>
    </ligand>
</feature>
<dbReference type="GO" id="GO:0005886">
    <property type="term" value="C:plasma membrane"/>
    <property type="evidence" value="ECO:0007669"/>
    <property type="project" value="UniProtKB-SubCell"/>
</dbReference>
<evidence type="ECO:0000256" key="6">
    <source>
        <dbReference type="ARBA" id="ARBA00022692"/>
    </source>
</evidence>
<dbReference type="GO" id="GO:0005524">
    <property type="term" value="F:ATP binding"/>
    <property type="evidence" value="ECO:0007669"/>
    <property type="project" value="UniProtKB-KW"/>
</dbReference>
<keyword evidence="7 17" id="KW-0547">Nucleotide-binding</keyword>
<keyword evidence="3" id="KW-1003">Cell membrane</keyword>
<keyword evidence="14" id="KW-1208">Phospholipid metabolism</keyword>
<keyword evidence="18" id="KW-0479">Metal-binding</keyword>
<dbReference type="Gene3D" id="1.10.287.3610">
    <property type="match status" value="1"/>
</dbReference>
<evidence type="ECO:0000256" key="2">
    <source>
        <dbReference type="ARBA" id="ARBA00005967"/>
    </source>
</evidence>
<evidence type="ECO:0000313" key="21">
    <source>
        <dbReference type="Proteomes" id="UP000230683"/>
    </source>
</evidence>
<feature type="transmembrane region" description="Helical" evidence="19">
    <location>
        <begin position="124"/>
        <end position="145"/>
    </location>
</feature>
<evidence type="ECO:0000256" key="13">
    <source>
        <dbReference type="ARBA" id="ARBA00023209"/>
    </source>
</evidence>
<gene>
    <name evidence="20" type="ORF">CO178_02310</name>
</gene>
<reference evidence="21" key="1">
    <citation type="submission" date="2017-09" db="EMBL/GenBank/DDBJ databases">
        <title>Depth-based differentiation of microbial function through sediment-hosted aquifers and enrichment of novel symbionts in the deep terrestrial subsurface.</title>
        <authorList>
            <person name="Probst A.J."/>
            <person name="Ladd B."/>
            <person name="Jarett J.K."/>
            <person name="Geller-Mcgrath D.E."/>
            <person name="Sieber C.M.K."/>
            <person name="Emerson J.B."/>
            <person name="Anantharaman K."/>
            <person name="Thomas B.C."/>
            <person name="Malmstrom R."/>
            <person name="Stieglmeier M."/>
            <person name="Klingl A."/>
            <person name="Woyke T."/>
            <person name="Ryan C.M."/>
            <person name="Banfield J.F."/>
        </authorList>
    </citation>
    <scope>NUCLEOTIDE SEQUENCE [LARGE SCALE GENOMIC DNA]</scope>
</reference>
<feature type="binding site" evidence="16">
    <location>
        <position position="96"/>
    </location>
    <ligand>
        <name>substrate</name>
    </ligand>
</feature>
<evidence type="ECO:0000313" key="20">
    <source>
        <dbReference type="EMBL" id="PJA40358.1"/>
    </source>
</evidence>
<comment type="similarity">
    <text evidence="2">Belongs to the bacterial diacylglycerol kinase family.</text>
</comment>
<dbReference type="GO" id="GO:0046872">
    <property type="term" value="F:metal ion binding"/>
    <property type="evidence" value="ECO:0007669"/>
    <property type="project" value="UniProtKB-KW"/>
</dbReference>
<dbReference type="InterPro" id="IPR000829">
    <property type="entry name" value="DAGK"/>
</dbReference>
<evidence type="ECO:0000256" key="16">
    <source>
        <dbReference type="PIRSR" id="PIRSR600829-2"/>
    </source>
</evidence>
<protein>
    <submittedName>
        <fullName evidence="20">Diacylglycerol kinase</fullName>
    </submittedName>
</protein>
<keyword evidence="5" id="KW-0808">Transferase</keyword>
<evidence type="ECO:0000256" key="1">
    <source>
        <dbReference type="ARBA" id="ARBA00004651"/>
    </source>
</evidence>
<dbReference type="EMBL" id="PFWY01000102">
    <property type="protein sequence ID" value="PJA40358.1"/>
    <property type="molecule type" value="Genomic_DNA"/>
</dbReference>
<evidence type="ECO:0000256" key="14">
    <source>
        <dbReference type="ARBA" id="ARBA00023264"/>
    </source>
</evidence>
<evidence type="ECO:0000256" key="17">
    <source>
        <dbReference type="PIRSR" id="PIRSR600829-3"/>
    </source>
</evidence>
<keyword evidence="11" id="KW-0443">Lipid metabolism</keyword>
<keyword evidence="13" id="KW-0594">Phospholipid biosynthesis</keyword>
<keyword evidence="6 19" id="KW-0812">Transmembrane</keyword>
<evidence type="ECO:0000256" key="3">
    <source>
        <dbReference type="ARBA" id="ARBA00022475"/>
    </source>
</evidence>
<keyword evidence="12 19" id="KW-0472">Membrane</keyword>
<dbReference type="AlphaFoldDB" id="A0A2M7X2J2"/>
<evidence type="ECO:0000256" key="19">
    <source>
        <dbReference type="SAM" id="Phobius"/>
    </source>
</evidence>
<evidence type="ECO:0000256" key="18">
    <source>
        <dbReference type="PIRSR" id="PIRSR600829-4"/>
    </source>
</evidence>
<dbReference type="InterPro" id="IPR036945">
    <property type="entry name" value="DAGK_sf"/>
</dbReference>
<organism evidence="20 21">
    <name type="scientific">candidate division WWE3 bacterium CG_4_9_14_3_um_filter_34_6</name>
    <dbReference type="NCBI Taxonomy" id="1975079"/>
    <lineage>
        <taxon>Bacteria</taxon>
        <taxon>Katanobacteria</taxon>
    </lineage>
</organism>
<dbReference type="Pfam" id="PF01219">
    <property type="entry name" value="DAGK_prokar"/>
    <property type="match status" value="1"/>
</dbReference>
<keyword evidence="10 19" id="KW-1133">Transmembrane helix</keyword>
<comment type="caution">
    <text evidence="20">The sequence shown here is derived from an EMBL/GenBank/DDBJ whole genome shotgun (WGS) entry which is preliminary data.</text>
</comment>
<evidence type="ECO:0000256" key="9">
    <source>
        <dbReference type="ARBA" id="ARBA00022840"/>
    </source>
</evidence>
<evidence type="ECO:0000256" key="4">
    <source>
        <dbReference type="ARBA" id="ARBA00022516"/>
    </source>
</evidence>
<feature type="active site" description="Proton acceptor" evidence="15">
    <location>
        <position position="96"/>
    </location>
</feature>
<dbReference type="InterPro" id="IPR033717">
    <property type="entry name" value="UDPK"/>
</dbReference>
<dbReference type="CDD" id="cd14265">
    <property type="entry name" value="UDPK_IM_like"/>
    <property type="match status" value="1"/>
</dbReference>
<comment type="cofactor">
    <cofactor evidence="18">
        <name>Mg(2+)</name>
        <dbReference type="ChEBI" id="CHEBI:18420"/>
    </cofactor>
    <text evidence="18">Mn(2+), Zn(2+), Cd(2+) and Co(2+) support activity to lesser extents.</text>
</comment>
<comment type="subcellular location">
    <subcellularLocation>
        <location evidence="1">Cell membrane</location>
        <topology evidence="1">Multi-pass membrane protein</topology>
    </subcellularLocation>
</comment>
<dbReference type="PANTHER" id="PTHR34299">
    <property type="entry name" value="DIACYLGLYCEROL KINASE"/>
    <property type="match status" value="1"/>
</dbReference>
<evidence type="ECO:0000256" key="11">
    <source>
        <dbReference type="ARBA" id="ARBA00023098"/>
    </source>
</evidence>
<proteinExistence type="inferred from homology"/>
<feature type="binding site" evidence="17">
    <location>
        <begin position="122"/>
        <end position="123"/>
    </location>
    <ligand>
        <name>ATP</name>
        <dbReference type="ChEBI" id="CHEBI:30616"/>
    </ligand>
</feature>
<evidence type="ECO:0000256" key="7">
    <source>
        <dbReference type="ARBA" id="ARBA00022741"/>
    </source>
</evidence>
<keyword evidence="18" id="KW-0460">Magnesium</keyword>
<evidence type="ECO:0000256" key="10">
    <source>
        <dbReference type="ARBA" id="ARBA00022989"/>
    </source>
</evidence>
<feature type="binding site" evidence="17">
    <location>
        <position position="103"/>
    </location>
    <ligand>
        <name>ATP</name>
        <dbReference type="ChEBI" id="CHEBI:30616"/>
    </ligand>
</feature>
<keyword evidence="9 17" id="KW-0067">ATP-binding</keyword>
<dbReference type="GO" id="GO:0008654">
    <property type="term" value="P:phospholipid biosynthetic process"/>
    <property type="evidence" value="ECO:0007669"/>
    <property type="project" value="UniProtKB-KW"/>
</dbReference>
<evidence type="ECO:0000256" key="8">
    <source>
        <dbReference type="ARBA" id="ARBA00022777"/>
    </source>
</evidence>
<dbReference type="Proteomes" id="UP000230683">
    <property type="component" value="Unassembled WGS sequence"/>
</dbReference>
<dbReference type="GO" id="GO:0016301">
    <property type="term" value="F:kinase activity"/>
    <property type="evidence" value="ECO:0007669"/>
    <property type="project" value="UniProtKB-KW"/>
</dbReference>
<accession>A0A2M7X2J2</accession>
<sequence>MTNNSLLQVVSNPKIIIIKIMNLLFFPHLRKYIKKPHTISFKHAWDGIKFAYKTQPNFRFHVFAFFSALILGIIFQISYIEFLAILLISGVVFSMEMINTALEAIGDEVAQGSYKDLIKVSKDVAAGGVLTSAISALVLAVVIFLPKMLRIFGLI</sequence>
<evidence type="ECO:0000256" key="5">
    <source>
        <dbReference type="ARBA" id="ARBA00022679"/>
    </source>
</evidence>
<keyword evidence="8 20" id="KW-0418">Kinase</keyword>
<keyword evidence="4" id="KW-0444">Lipid biosynthesis</keyword>